<dbReference type="Proteomes" id="UP001457282">
    <property type="component" value="Unassembled WGS sequence"/>
</dbReference>
<evidence type="ECO:0000313" key="3">
    <source>
        <dbReference type="Proteomes" id="UP001457282"/>
    </source>
</evidence>
<accession>A0AAW1WC25</accession>
<evidence type="ECO:0000313" key="2">
    <source>
        <dbReference type="EMBL" id="KAK9921618.1"/>
    </source>
</evidence>
<reference evidence="2 3" key="1">
    <citation type="journal article" date="2023" name="G3 (Bethesda)">
        <title>A chromosome-length genome assembly and annotation of blackberry (Rubus argutus, cv. 'Hillquist').</title>
        <authorList>
            <person name="Bruna T."/>
            <person name="Aryal R."/>
            <person name="Dudchenko O."/>
            <person name="Sargent D.J."/>
            <person name="Mead D."/>
            <person name="Buti M."/>
            <person name="Cavallini A."/>
            <person name="Hytonen T."/>
            <person name="Andres J."/>
            <person name="Pham M."/>
            <person name="Weisz D."/>
            <person name="Mascagni F."/>
            <person name="Usai G."/>
            <person name="Natali L."/>
            <person name="Bassil N."/>
            <person name="Fernandez G.E."/>
            <person name="Lomsadze A."/>
            <person name="Armour M."/>
            <person name="Olukolu B."/>
            <person name="Poorten T."/>
            <person name="Britton C."/>
            <person name="Davik J."/>
            <person name="Ashrafi H."/>
            <person name="Aiden E.L."/>
            <person name="Borodovsky M."/>
            <person name="Worthington M."/>
        </authorList>
    </citation>
    <scope>NUCLEOTIDE SEQUENCE [LARGE SCALE GENOMIC DNA]</scope>
    <source>
        <strain evidence="2">PI 553951</strain>
    </source>
</reference>
<comment type="caution">
    <text evidence="2">The sequence shown here is derived from an EMBL/GenBank/DDBJ whole genome shotgun (WGS) entry which is preliminary data.</text>
</comment>
<name>A0AAW1WC25_RUBAR</name>
<dbReference type="AlphaFoldDB" id="A0AAW1WC25"/>
<evidence type="ECO:0000256" key="1">
    <source>
        <dbReference type="SAM" id="MobiDB-lite"/>
    </source>
</evidence>
<feature type="region of interest" description="Disordered" evidence="1">
    <location>
        <begin position="203"/>
        <end position="227"/>
    </location>
</feature>
<proteinExistence type="predicted"/>
<gene>
    <name evidence="2" type="ORF">M0R45_030122</name>
</gene>
<organism evidence="2 3">
    <name type="scientific">Rubus argutus</name>
    <name type="common">Southern blackberry</name>
    <dbReference type="NCBI Taxonomy" id="59490"/>
    <lineage>
        <taxon>Eukaryota</taxon>
        <taxon>Viridiplantae</taxon>
        <taxon>Streptophyta</taxon>
        <taxon>Embryophyta</taxon>
        <taxon>Tracheophyta</taxon>
        <taxon>Spermatophyta</taxon>
        <taxon>Magnoliopsida</taxon>
        <taxon>eudicotyledons</taxon>
        <taxon>Gunneridae</taxon>
        <taxon>Pentapetalae</taxon>
        <taxon>rosids</taxon>
        <taxon>fabids</taxon>
        <taxon>Rosales</taxon>
        <taxon>Rosaceae</taxon>
        <taxon>Rosoideae</taxon>
        <taxon>Rosoideae incertae sedis</taxon>
        <taxon>Rubus</taxon>
    </lineage>
</organism>
<sequence length="261" mass="28492">MRLSLVDRAVNMNGAGYGDAGGERVEVARLGLAVEHGLMEATRTELGPTIVAAQWLECARILMNWDMGSGKGGWVDADGRNRAGTAEERQVAGEASNWLGSGSPSRIEHGQWERCPAEILAVMVADWEAEREHGREFRRWLGSSVLELIGSEETGDGESRMSIAARRGLGFSVNRSGAGLGLEFLGMGSGQWKRRMGRRRWSKQSWNGRGATATQQGDRVWVEQSTATPGAQIEGRVERDGGYAVDLRRQEHGLVVMAARK</sequence>
<protein>
    <submittedName>
        <fullName evidence="2">Uncharacterized protein</fullName>
    </submittedName>
</protein>
<keyword evidence="3" id="KW-1185">Reference proteome</keyword>
<dbReference type="EMBL" id="JBEDUW010000006">
    <property type="protein sequence ID" value="KAK9921618.1"/>
    <property type="molecule type" value="Genomic_DNA"/>
</dbReference>